<dbReference type="Ensembl" id="ENSSSCT00060082848.1">
    <property type="protein sequence ID" value="ENSSSCP00060035904.1"/>
    <property type="gene ID" value="ENSSSCG00060060737.1"/>
</dbReference>
<evidence type="ECO:0000313" key="2">
    <source>
        <dbReference type="Proteomes" id="UP000694720"/>
    </source>
</evidence>
<evidence type="ECO:0000313" key="1">
    <source>
        <dbReference type="Ensembl" id="ENSSSCP00035020435.1"/>
    </source>
</evidence>
<reference evidence="1" key="1">
    <citation type="submission" date="2025-05" db="UniProtKB">
        <authorList>
            <consortium name="Ensembl"/>
        </authorList>
    </citation>
    <scope>IDENTIFICATION</scope>
</reference>
<dbReference type="Ensembl" id="ENSSSCT00045016432.1">
    <property type="protein sequence ID" value="ENSSSCP00045011351.1"/>
    <property type="gene ID" value="ENSSSCG00045009706.1"/>
</dbReference>
<name>A0A8D0ZM76_PIG</name>
<dbReference type="Proteomes" id="UP000694720">
    <property type="component" value="Unplaced"/>
</dbReference>
<dbReference type="Proteomes" id="UP000694728">
    <property type="component" value="Unplaced"/>
</dbReference>
<dbReference type="PANTHER" id="PTHR19446">
    <property type="entry name" value="REVERSE TRANSCRIPTASES"/>
    <property type="match status" value="1"/>
</dbReference>
<dbReference type="AlphaFoldDB" id="A0A8D0ZM76"/>
<organism evidence="1 2">
    <name type="scientific">Sus scrofa</name>
    <name type="common">Pig</name>
    <dbReference type="NCBI Taxonomy" id="9823"/>
    <lineage>
        <taxon>Eukaryota</taxon>
        <taxon>Metazoa</taxon>
        <taxon>Chordata</taxon>
        <taxon>Craniata</taxon>
        <taxon>Vertebrata</taxon>
        <taxon>Euteleostomi</taxon>
        <taxon>Mammalia</taxon>
        <taxon>Eutheria</taxon>
        <taxon>Laurasiatheria</taxon>
        <taxon>Artiodactyla</taxon>
        <taxon>Suina</taxon>
        <taxon>Suidae</taxon>
        <taxon>Sus</taxon>
    </lineage>
</organism>
<dbReference type="Ensembl" id="ENSSSCT00035050991.1">
    <property type="protein sequence ID" value="ENSSSCP00035020435.1"/>
    <property type="gene ID" value="ENSSSCG00035038428.1"/>
</dbReference>
<dbReference type="Proteomes" id="UP000694723">
    <property type="component" value="Unplaced"/>
</dbReference>
<protein>
    <submittedName>
        <fullName evidence="1">Uncharacterized protein</fullName>
    </submittedName>
</protein>
<accession>A0A8D0ZM76</accession>
<sequence length="221" mass="26012">MKLEHSLTPYTKINSKWNKDLDIRPDTIKLLEENIGQTHSDINDRNIFSDPPLQVMTVKTKINKWDLIKLKSFCTAKETLNNTKRQPTEWEKIFANGSTDKGLISKIYKHHLQLNIKKTNNPIKKWAEDLNRQFSKENIWMAKKKHMKRCSTSLIIREMQIKTTMRYHLLHWPEWPPSKVYKQLSAREGVEKKEPYHTVGGIINWCNHCGKQDGDSSENSK</sequence>
<proteinExistence type="predicted"/>